<evidence type="ECO:0000256" key="1">
    <source>
        <dbReference type="SAM" id="MobiDB-lite"/>
    </source>
</evidence>
<protein>
    <submittedName>
        <fullName evidence="3">Extracellular solute-binding protein</fullName>
    </submittedName>
</protein>
<dbReference type="AlphaFoldDB" id="A0A4R4RMM3"/>
<feature type="chain" id="PRO_5039555389" evidence="2">
    <location>
        <begin position="25"/>
        <end position="454"/>
    </location>
</feature>
<dbReference type="InterPro" id="IPR050490">
    <property type="entry name" value="Bact_solute-bd_prot1"/>
</dbReference>
<reference evidence="3 4" key="1">
    <citation type="submission" date="2019-02" db="EMBL/GenBank/DDBJ databases">
        <title>Draft genome sequences of novel Actinobacteria.</title>
        <authorList>
            <person name="Sahin N."/>
            <person name="Ay H."/>
            <person name="Saygin H."/>
        </authorList>
    </citation>
    <scope>NUCLEOTIDE SEQUENCE [LARGE SCALE GENOMIC DNA]</scope>
    <source>
        <strain evidence="3 4">KC603</strain>
    </source>
</reference>
<dbReference type="PANTHER" id="PTHR43649">
    <property type="entry name" value="ARABINOSE-BINDING PROTEIN-RELATED"/>
    <property type="match status" value="1"/>
</dbReference>
<dbReference type="InterPro" id="IPR006059">
    <property type="entry name" value="SBP"/>
</dbReference>
<accession>A0A4R4RMM3</accession>
<feature type="signal peptide" evidence="2">
    <location>
        <begin position="1"/>
        <end position="24"/>
    </location>
</feature>
<dbReference type="PROSITE" id="PS51257">
    <property type="entry name" value="PROKAR_LIPOPROTEIN"/>
    <property type="match status" value="1"/>
</dbReference>
<name>A0A4R4RMM3_9ACTN</name>
<dbReference type="Gene3D" id="3.40.190.10">
    <property type="entry name" value="Periplasmic binding protein-like II"/>
    <property type="match status" value="2"/>
</dbReference>
<dbReference type="EMBL" id="SMKL01000028">
    <property type="protein sequence ID" value="TDC50684.1"/>
    <property type="molecule type" value="Genomic_DNA"/>
</dbReference>
<dbReference type="SUPFAM" id="SSF53850">
    <property type="entry name" value="Periplasmic binding protein-like II"/>
    <property type="match status" value="1"/>
</dbReference>
<keyword evidence="4" id="KW-1185">Reference proteome</keyword>
<dbReference type="OrthoDB" id="8663148at2"/>
<gene>
    <name evidence="3" type="ORF">E1212_14065</name>
</gene>
<dbReference type="RefSeq" id="WP_131983465.1">
    <property type="nucleotide sequence ID" value="NZ_SMKL01000028.1"/>
</dbReference>
<comment type="caution">
    <text evidence="3">The sequence shown here is derived from an EMBL/GenBank/DDBJ whole genome shotgun (WGS) entry which is preliminary data.</text>
</comment>
<evidence type="ECO:0000313" key="3">
    <source>
        <dbReference type="EMBL" id="TDC50684.1"/>
    </source>
</evidence>
<dbReference type="Proteomes" id="UP000295621">
    <property type="component" value="Unassembled WGS sequence"/>
</dbReference>
<evidence type="ECO:0000313" key="4">
    <source>
        <dbReference type="Proteomes" id="UP000295621"/>
    </source>
</evidence>
<proteinExistence type="predicted"/>
<keyword evidence="2" id="KW-0732">Signal</keyword>
<feature type="compositionally biased region" description="Acidic residues" evidence="1">
    <location>
        <begin position="28"/>
        <end position="37"/>
    </location>
</feature>
<feature type="region of interest" description="Disordered" evidence="1">
    <location>
        <begin position="25"/>
        <end position="53"/>
    </location>
</feature>
<evidence type="ECO:0000256" key="2">
    <source>
        <dbReference type="SAM" id="SignalP"/>
    </source>
</evidence>
<sequence>MNRRSILRGTAVATAVMLSLTACITSSDDGDEPETESSGDATGATGEEPAEITGDLEVVSFYPEGSPDHERLTGLADEFESRHPGVTVTLTFGGGQDTPQIEARWRAGDPPEVNYGFMDAAAADGGPWVSGGQVMSLNDVMQEPLEGYDGTWEDAILPGVRPLISVGDEIYGAPESVTTLQFFYNAAIFEEQGIEPPQTFEDLVAAADTLKAAGIAPFTVTGTFLPYLQMYWDYLALRHIGLDGLQQAIAGETELATLPGAAEAAADLQRLVDGGYFLDGFRGVDFTSAQMSFFQGDAAMILMGSWLIGEMAAAIPADFQVGTFPFPTVDGGSGDQEGLFGGTNAQVVAQDSENTDAAVAWLRFIAEPENQNAYVEGTGGISAYTGIAAPEGFEDVTAMLEEGAAFAPSYMGILALSQEVQAAYQQPIAQLFFGEIDGEQMLTQMSDGLLAAAG</sequence>
<dbReference type="Pfam" id="PF01547">
    <property type="entry name" value="SBP_bac_1"/>
    <property type="match status" value="1"/>
</dbReference>
<organism evidence="3 4">
    <name type="scientific">Jiangella ureilytica</name>
    <dbReference type="NCBI Taxonomy" id="2530374"/>
    <lineage>
        <taxon>Bacteria</taxon>
        <taxon>Bacillati</taxon>
        <taxon>Actinomycetota</taxon>
        <taxon>Actinomycetes</taxon>
        <taxon>Jiangellales</taxon>
        <taxon>Jiangellaceae</taxon>
        <taxon>Jiangella</taxon>
    </lineage>
</organism>